<feature type="compositionally biased region" description="Basic residues" evidence="1">
    <location>
        <begin position="61"/>
        <end position="71"/>
    </location>
</feature>
<dbReference type="AlphaFoldDB" id="A0AAD4V0D0"/>
<feature type="compositionally biased region" description="Basic and acidic residues" evidence="1">
    <location>
        <begin position="72"/>
        <end position="82"/>
    </location>
</feature>
<evidence type="ECO:0000313" key="2">
    <source>
        <dbReference type="EMBL" id="KAI5315267.1"/>
    </source>
</evidence>
<feature type="region of interest" description="Disordered" evidence="1">
    <location>
        <begin position="40"/>
        <end position="85"/>
    </location>
</feature>
<organism evidence="2 3">
    <name type="scientific">Prunus dulcis</name>
    <name type="common">Almond</name>
    <name type="synonym">Amygdalus dulcis</name>
    <dbReference type="NCBI Taxonomy" id="3755"/>
    <lineage>
        <taxon>Eukaryota</taxon>
        <taxon>Viridiplantae</taxon>
        <taxon>Streptophyta</taxon>
        <taxon>Embryophyta</taxon>
        <taxon>Tracheophyta</taxon>
        <taxon>Spermatophyta</taxon>
        <taxon>Magnoliopsida</taxon>
        <taxon>eudicotyledons</taxon>
        <taxon>Gunneridae</taxon>
        <taxon>Pentapetalae</taxon>
        <taxon>rosids</taxon>
        <taxon>fabids</taxon>
        <taxon>Rosales</taxon>
        <taxon>Rosaceae</taxon>
        <taxon>Amygdaloideae</taxon>
        <taxon>Amygdaleae</taxon>
        <taxon>Prunus</taxon>
    </lineage>
</organism>
<name>A0AAD4V0D0_PRUDU</name>
<dbReference type="EMBL" id="JAJFAZ020000008">
    <property type="protein sequence ID" value="KAI5315267.1"/>
    <property type="molecule type" value="Genomic_DNA"/>
</dbReference>
<dbReference type="Proteomes" id="UP001054821">
    <property type="component" value="Chromosome 8"/>
</dbReference>
<evidence type="ECO:0000313" key="3">
    <source>
        <dbReference type="Proteomes" id="UP001054821"/>
    </source>
</evidence>
<proteinExistence type="predicted"/>
<reference evidence="2 3" key="1">
    <citation type="journal article" date="2022" name="G3 (Bethesda)">
        <title>Whole-genome sequence and methylome profiling of the almond [Prunus dulcis (Mill.) D.A. Webb] cultivar 'Nonpareil'.</title>
        <authorList>
            <person name="D'Amico-Willman K.M."/>
            <person name="Ouma W.Z."/>
            <person name="Meulia T."/>
            <person name="Sideli G.M."/>
            <person name="Gradziel T.M."/>
            <person name="Fresnedo-Ramirez J."/>
        </authorList>
    </citation>
    <scope>NUCLEOTIDE SEQUENCE [LARGE SCALE GENOMIC DNA]</scope>
    <source>
        <strain evidence="2">Clone GOH B32 T37-40</strain>
    </source>
</reference>
<sequence length="105" mass="11657">MSRLASDVIEHALMSEEGCELLSNNLNDTRVMLKLLNDGIGPSEVGGSSSQTRYLKDAKRVTHKGSSKRVKGAKETRMERGIRHCQQCGQTSHDIRRCPRMANTS</sequence>
<comment type="caution">
    <text evidence="2">The sequence shown here is derived from an EMBL/GenBank/DDBJ whole genome shotgun (WGS) entry which is preliminary data.</text>
</comment>
<protein>
    <submittedName>
        <fullName evidence="2">Uncharacterized protein</fullName>
    </submittedName>
</protein>
<evidence type="ECO:0000256" key="1">
    <source>
        <dbReference type="SAM" id="MobiDB-lite"/>
    </source>
</evidence>
<gene>
    <name evidence="2" type="ORF">L3X38_044443</name>
</gene>
<keyword evidence="3" id="KW-1185">Reference proteome</keyword>
<accession>A0AAD4V0D0</accession>